<dbReference type="GO" id="GO:0005634">
    <property type="term" value="C:nucleus"/>
    <property type="evidence" value="ECO:0007669"/>
    <property type="project" value="TreeGrafter"/>
</dbReference>
<evidence type="ECO:0000313" key="2">
    <source>
        <dbReference type="Proteomes" id="UP001327560"/>
    </source>
</evidence>
<dbReference type="GO" id="GO:0006513">
    <property type="term" value="P:protein monoubiquitination"/>
    <property type="evidence" value="ECO:0007669"/>
    <property type="project" value="TreeGrafter"/>
</dbReference>
<dbReference type="PANTHER" id="PTHR31531">
    <property type="entry name" value="E3 UBIQUITIN-PROTEIN LIGASE E3D FAMILY MEMBER"/>
    <property type="match status" value="1"/>
</dbReference>
<keyword evidence="2" id="KW-1185">Reference proteome</keyword>
<protein>
    <recommendedName>
        <fullName evidence="3">Ubiquitin-conjugating enzyme E2C-binding protein</fullName>
    </recommendedName>
</protein>
<dbReference type="GO" id="GO:0031624">
    <property type="term" value="F:ubiquitin conjugating enzyme binding"/>
    <property type="evidence" value="ECO:0007669"/>
    <property type="project" value="TreeGrafter"/>
</dbReference>
<sequence length="610" mass="67248">MMVSSPQENPSRRQWRFTWETLPHIPTLRLYLFHPDVDPSDRLRNLSASLRLQQSLVVVSWLHETGDLVLLRIPIPKVLIDPSCPVDCRAMNDHVEIKLALVLPVDHPAVADLCGVLDSDRGAMAGGDGQLLNPLLPLSLDSDINSLSAGGVHFFCKSCSTKLTKQPLRHFVEMPSANWREVADNWFGSCCCSFGSVTEKIACQYVNKYDCPAGTCLVDGASVIICQDDLEGYTFQDPLVGYSEHHKDKVVSYVIRTNSAEGSNDLDLVEDNIDIGGTSACSLSEMDNMFTDLAREPSSEKGPDLLSQIFPSAILHNNASIRVESGLKGASNVVQASLDLCSKDANLMELKLDNCCENSQKLLQELPNGFSFSCHSHNCNDNVDEIQETTGLPFQGKQKWLHNSSLGGGFIVNASNFSQDIKWVEFLCKNCSSLIGCYPSSKSANIPVDGGIRLFKCFISTSTPVGGPCDIFRNHTLQRVFVNLLLESAEDELSYRIIVRDLKSKFPMLLLVFLSSKSWSSSGCCLENGSTEPLSADLRPVLKVLFTDCSIGSEANSRTVDDWSIKNHTEEVYMMTHLIEQLAMYLKSSLHELPPSCSSLQGMSLSSLER</sequence>
<dbReference type="EMBL" id="CP136892">
    <property type="protein sequence ID" value="WOL02951.1"/>
    <property type="molecule type" value="Genomic_DNA"/>
</dbReference>
<dbReference type="GO" id="GO:0000209">
    <property type="term" value="P:protein polyubiquitination"/>
    <property type="evidence" value="ECO:0007669"/>
    <property type="project" value="TreeGrafter"/>
</dbReference>
<dbReference type="GO" id="GO:0051865">
    <property type="term" value="P:protein autoubiquitination"/>
    <property type="evidence" value="ECO:0007669"/>
    <property type="project" value="TreeGrafter"/>
</dbReference>
<reference evidence="1 2" key="1">
    <citation type="submission" date="2023-10" db="EMBL/GenBank/DDBJ databases">
        <title>Chromosome-scale genome assembly provides insights into flower coloration mechanisms of Canna indica.</title>
        <authorList>
            <person name="Li C."/>
        </authorList>
    </citation>
    <scope>NUCLEOTIDE SEQUENCE [LARGE SCALE GENOMIC DNA]</scope>
    <source>
        <tissue evidence="1">Flower</tissue>
    </source>
</reference>
<evidence type="ECO:0008006" key="3">
    <source>
        <dbReference type="Google" id="ProtNLM"/>
    </source>
</evidence>
<dbReference type="GO" id="GO:0061630">
    <property type="term" value="F:ubiquitin protein ligase activity"/>
    <property type="evidence" value="ECO:0007669"/>
    <property type="project" value="TreeGrafter"/>
</dbReference>
<proteinExistence type="predicted"/>
<dbReference type="InterPro" id="IPR019193">
    <property type="entry name" value="UBQ-conj_enz_E2-bd_prot"/>
</dbReference>
<dbReference type="GO" id="GO:0000151">
    <property type="term" value="C:ubiquitin ligase complex"/>
    <property type="evidence" value="ECO:0007669"/>
    <property type="project" value="TreeGrafter"/>
</dbReference>
<name>A0AAQ3KC70_9LILI</name>
<organism evidence="1 2">
    <name type="scientific">Canna indica</name>
    <name type="common">Indian-shot</name>
    <dbReference type="NCBI Taxonomy" id="4628"/>
    <lineage>
        <taxon>Eukaryota</taxon>
        <taxon>Viridiplantae</taxon>
        <taxon>Streptophyta</taxon>
        <taxon>Embryophyta</taxon>
        <taxon>Tracheophyta</taxon>
        <taxon>Spermatophyta</taxon>
        <taxon>Magnoliopsida</taxon>
        <taxon>Liliopsida</taxon>
        <taxon>Zingiberales</taxon>
        <taxon>Cannaceae</taxon>
        <taxon>Canna</taxon>
    </lineage>
</organism>
<gene>
    <name evidence="1" type="ORF">Cni_G11670</name>
</gene>
<accession>A0AAQ3KC70</accession>
<evidence type="ECO:0000313" key="1">
    <source>
        <dbReference type="EMBL" id="WOL02951.1"/>
    </source>
</evidence>
<dbReference type="GO" id="GO:0030332">
    <property type="term" value="F:cyclin binding"/>
    <property type="evidence" value="ECO:0007669"/>
    <property type="project" value="TreeGrafter"/>
</dbReference>
<dbReference type="PANTHER" id="PTHR31531:SF2">
    <property type="entry name" value="E3 UBIQUITIN-PROTEIN LIGASE E3D"/>
    <property type="match status" value="1"/>
</dbReference>
<dbReference type="Proteomes" id="UP001327560">
    <property type="component" value="Chromosome 3"/>
</dbReference>
<dbReference type="GO" id="GO:0043161">
    <property type="term" value="P:proteasome-mediated ubiquitin-dependent protein catabolic process"/>
    <property type="evidence" value="ECO:0007669"/>
    <property type="project" value="TreeGrafter"/>
</dbReference>
<dbReference type="AlphaFoldDB" id="A0AAQ3KC70"/>
<dbReference type="Pfam" id="PF09814">
    <property type="entry name" value="HECT_2"/>
    <property type="match status" value="2"/>
</dbReference>
<dbReference type="GO" id="GO:0005829">
    <property type="term" value="C:cytosol"/>
    <property type="evidence" value="ECO:0007669"/>
    <property type="project" value="TreeGrafter"/>
</dbReference>